<evidence type="ECO:0000313" key="3">
    <source>
        <dbReference type="Proteomes" id="UP000676079"/>
    </source>
</evidence>
<gene>
    <name evidence="2" type="ORF">KGD84_14295</name>
</gene>
<dbReference type="InterPro" id="IPR016040">
    <property type="entry name" value="NAD(P)-bd_dom"/>
</dbReference>
<proteinExistence type="predicted"/>
<keyword evidence="3" id="KW-1185">Reference proteome</keyword>
<dbReference type="Gene3D" id="3.40.50.720">
    <property type="entry name" value="NAD(P)-binding Rossmann-like Domain"/>
    <property type="match status" value="1"/>
</dbReference>
<dbReference type="SUPFAM" id="SSF51735">
    <property type="entry name" value="NAD(P)-binding Rossmann-fold domains"/>
    <property type="match status" value="1"/>
</dbReference>
<dbReference type="InterPro" id="IPR051604">
    <property type="entry name" value="Ergot_Alk_Oxidoreductase"/>
</dbReference>
<dbReference type="RefSeq" id="WP_220560848.1">
    <property type="nucleotide sequence ID" value="NZ_CP074133.1"/>
</dbReference>
<protein>
    <submittedName>
        <fullName evidence="2">NAD(P)H-binding protein</fullName>
    </submittedName>
</protein>
<sequence length="278" mass="29546">MTILVTGATGKVGRNVVTGLLAAGRTVRAISRSPGRAGLPEDVEVLHADLADPRTLRAALHGVDKVFVFPTAPDGTRALTAAAAHAGVRHLVLLSSTVPGYPEPDPISDAHLAHERIVREAGLPWTFVRPGGFMANDLAWADSVRTGGVVRDPCPDSAVALIDERDIAAVAVAALLDDAHAGRVHEITGPQSLTPVQRTRILARAIGRPLRLELQPADEFVRTVTGRGYPPEYATAMLDFGAHFAVAPGPVLPAVERVTGRPSHTYADWAARYADRFR</sequence>
<dbReference type="Proteomes" id="UP000676079">
    <property type="component" value="Chromosome"/>
</dbReference>
<dbReference type="Pfam" id="PF13460">
    <property type="entry name" value="NAD_binding_10"/>
    <property type="match status" value="1"/>
</dbReference>
<evidence type="ECO:0000259" key="1">
    <source>
        <dbReference type="Pfam" id="PF13460"/>
    </source>
</evidence>
<organism evidence="2 3">
    <name type="scientific">Nocardiopsis changdeensis</name>
    <dbReference type="NCBI Taxonomy" id="2831969"/>
    <lineage>
        <taxon>Bacteria</taxon>
        <taxon>Bacillati</taxon>
        <taxon>Actinomycetota</taxon>
        <taxon>Actinomycetes</taxon>
        <taxon>Streptosporangiales</taxon>
        <taxon>Nocardiopsidaceae</taxon>
        <taxon>Nocardiopsis</taxon>
    </lineage>
</organism>
<feature type="domain" description="NAD(P)-binding" evidence="1">
    <location>
        <begin position="7"/>
        <end position="177"/>
    </location>
</feature>
<dbReference type="InterPro" id="IPR036291">
    <property type="entry name" value="NAD(P)-bd_dom_sf"/>
</dbReference>
<evidence type="ECO:0000313" key="2">
    <source>
        <dbReference type="EMBL" id="QUX25316.1"/>
    </source>
</evidence>
<dbReference type="PANTHER" id="PTHR43162:SF1">
    <property type="entry name" value="PRESTALK A DIFFERENTIATION PROTEIN A"/>
    <property type="match status" value="1"/>
</dbReference>
<dbReference type="PANTHER" id="PTHR43162">
    <property type="match status" value="1"/>
</dbReference>
<accession>A0ABX8BTC5</accession>
<name>A0ABX8BTC5_9ACTN</name>
<dbReference type="EMBL" id="CP074133">
    <property type="protein sequence ID" value="QUX25316.1"/>
    <property type="molecule type" value="Genomic_DNA"/>
</dbReference>
<dbReference type="Gene3D" id="3.90.25.10">
    <property type="entry name" value="UDP-galactose 4-epimerase, domain 1"/>
    <property type="match status" value="1"/>
</dbReference>
<reference evidence="2 3" key="1">
    <citation type="submission" date="2021-05" db="EMBL/GenBank/DDBJ databases">
        <title>Direct Submission.</title>
        <authorList>
            <person name="Li K."/>
            <person name="Gao J."/>
        </authorList>
    </citation>
    <scope>NUCLEOTIDE SEQUENCE [LARGE SCALE GENOMIC DNA]</scope>
    <source>
        <strain evidence="2 3">Mg02</strain>
    </source>
</reference>